<reference evidence="1 2" key="1">
    <citation type="submission" date="2021-11" db="EMBL/GenBank/DDBJ databases">
        <authorList>
            <person name="Oh E.-T."/>
            <person name="Kim S.-B."/>
        </authorList>
    </citation>
    <scope>NUCLEOTIDE SEQUENCE [LARGE SCALE GENOMIC DNA]</scope>
    <source>
        <strain evidence="1 2">MMS20-SJTN17</strain>
    </source>
</reference>
<proteinExistence type="predicted"/>
<evidence type="ECO:0000313" key="1">
    <source>
        <dbReference type="EMBL" id="MCC8401778.1"/>
    </source>
</evidence>
<dbReference type="InterPro" id="IPR014917">
    <property type="entry name" value="DUF1800"/>
</dbReference>
<name>A0ABS8KAH4_9BURK</name>
<dbReference type="Proteomes" id="UP001430614">
    <property type="component" value="Unassembled WGS sequence"/>
</dbReference>
<comment type="caution">
    <text evidence="1">The sequence shown here is derived from an EMBL/GenBank/DDBJ whole genome shotgun (WGS) entry which is preliminary data.</text>
</comment>
<dbReference type="EMBL" id="JAJITC010000003">
    <property type="protein sequence ID" value="MCC8401778.1"/>
    <property type="molecule type" value="Genomic_DNA"/>
</dbReference>
<sequence>MDQRREQQKLFKQRYELLRAWWVREMLNTPAPLSERMTLFWHTRSSRRCRTWSSACI</sequence>
<organism evidence="1 2">
    <name type="scientific">Paraburkholderia translucens</name>
    <dbReference type="NCBI Taxonomy" id="2886945"/>
    <lineage>
        <taxon>Bacteria</taxon>
        <taxon>Pseudomonadati</taxon>
        <taxon>Pseudomonadota</taxon>
        <taxon>Betaproteobacteria</taxon>
        <taxon>Burkholderiales</taxon>
        <taxon>Burkholderiaceae</taxon>
        <taxon>Paraburkholderia</taxon>
    </lineage>
</organism>
<accession>A0ABS8KAH4</accession>
<evidence type="ECO:0000313" key="2">
    <source>
        <dbReference type="Proteomes" id="UP001430614"/>
    </source>
</evidence>
<keyword evidence="2" id="KW-1185">Reference proteome</keyword>
<dbReference type="Pfam" id="PF08811">
    <property type="entry name" value="DUF1800"/>
    <property type="match status" value="1"/>
</dbReference>
<protein>
    <submittedName>
        <fullName evidence="1">DUF1800 domain-containing protein</fullName>
    </submittedName>
</protein>
<gene>
    <name evidence="1" type="ORF">LJ655_07700</name>
</gene>